<accession>A0A0B5NM40</accession>
<evidence type="ECO:0000313" key="4">
    <source>
        <dbReference type="Proteomes" id="UP000501107"/>
    </source>
</evidence>
<organism evidence="2 4">
    <name type="scientific">Bacillus thuringiensis</name>
    <dbReference type="NCBI Taxonomy" id="1428"/>
    <lineage>
        <taxon>Bacteria</taxon>
        <taxon>Bacillati</taxon>
        <taxon>Bacillota</taxon>
        <taxon>Bacilli</taxon>
        <taxon>Bacillales</taxon>
        <taxon>Bacillaceae</taxon>
        <taxon>Bacillus</taxon>
        <taxon>Bacillus cereus group</taxon>
    </lineage>
</organism>
<dbReference type="AlphaFoldDB" id="A0A0B5NM40"/>
<reference evidence="1 3" key="1">
    <citation type="journal article" date="2015" name="Genome Announc.">
        <title>Complete genome sequences for 35 biothreat assay-relevant bacillus species.</title>
        <authorList>
            <person name="Johnson S.L."/>
            <person name="Daligault H.E."/>
            <person name="Davenport K.W."/>
            <person name="Jaissle J."/>
            <person name="Frey K.G."/>
            <person name="Ladner J.T."/>
            <person name="Broomall S.M."/>
            <person name="Bishop-Lilly K.A."/>
            <person name="Bruce D.C."/>
            <person name="Gibbons H.S."/>
            <person name="Coyne S.R."/>
            <person name="Lo C.C."/>
            <person name="Meincke L."/>
            <person name="Munk A.C."/>
            <person name="Koroleva G.I."/>
            <person name="Rosenzweig C.N."/>
            <person name="Palacios G.F."/>
            <person name="Redden C.L."/>
            <person name="Minogue T.D."/>
            <person name="Chain P.S."/>
        </authorList>
    </citation>
    <scope>NUCLEOTIDE SEQUENCE [LARGE SCALE GENOMIC DNA]</scope>
    <source>
        <strain evidence="1 3">HD1011</strain>
    </source>
</reference>
<dbReference type="KEGG" id="btw:BF38_3066"/>
<name>A0A0B5NM40_BACTU</name>
<reference evidence="2 4" key="2">
    <citation type="submission" date="2020-05" db="EMBL/GenBank/DDBJ databases">
        <title>FDA dAtabase for Regulatory Grade micrObial Sequences (FDA-ARGOS): Supporting development and validation of Infectious Disease Dx tests.</title>
        <authorList>
            <person name="Nelson B."/>
            <person name="Plummer A."/>
            <person name="Tallon L."/>
            <person name="Sadzewicz L."/>
            <person name="Zhao X."/>
            <person name="Vavikolanu K."/>
            <person name="Mehta A."/>
            <person name="Aluvathingal J."/>
            <person name="Nadendla S."/>
            <person name="Myers T."/>
            <person name="Yan Y."/>
            <person name="Sichtig H."/>
        </authorList>
    </citation>
    <scope>NUCLEOTIDE SEQUENCE [LARGE SCALE GENOMIC DNA]</scope>
    <source>
        <strain evidence="2 4">FDAARGOS_795</strain>
    </source>
</reference>
<sequence>MQVYCSNCNKDYDMQPQVAQLPNRIEKCYFICPHCGHEHVAAYVNDKIRKHQADIAKCHERINKRNLDIEGEMKRLRKRIEGTK</sequence>
<gene>
    <name evidence="1" type="ORF">BF38_3066</name>
    <name evidence="2" type="ORF">FOC89_23000</name>
</gene>
<dbReference type="Proteomes" id="UP000501107">
    <property type="component" value="Chromosome"/>
</dbReference>
<evidence type="ECO:0000313" key="2">
    <source>
        <dbReference type="EMBL" id="QKH26693.1"/>
    </source>
</evidence>
<proteinExistence type="predicted"/>
<evidence type="ECO:0000313" key="1">
    <source>
        <dbReference type="EMBL" id="AJG75001.1"/>
    </source>
</evidence>
<evidence type="ECO:0008006" key="5">
    <source>
        <dbReference type="Google" id="ProtNLM"/>
    </source>
</evidence>
<protein>
    <recommendedName>
        <fullName evidence="5">Transglycosylase</fullName>
    </recommendedName>
</protein>
<dbReference type="EMBL" id="CP053980">
    <property type="protein sequence ID" value="QKH26693.1"/>
    <property type="molecule type" value="Genomic_DNA"/>
</dbReference>
<evidence type="ECO:0000313" key="3">
    <source>
        <dbReference type="Proteomes" id="UP000031876"/>
    </source>
</evidence>
<dbReference type="RefSeq" id="WP_001198487.1">
    <property type="nucleotide sequence ID" value="NZ_CP009335.1"/>
</dbReference>
<dbReference type="Proteomes" id="UP000031876">
    <property type="component" value="Chromosome"/>
</dbReference>
<dbReference type="EMBL" id="CP009335">
    <property type="protein sequence ID" value="AJG75001.1"/>
    <property type="molecule type" value="Genomic_DNA"/>
</dbReference>